<dbReference type="SUPFAM" id="SSF51197">
    <property type="entry name" value="Clavaminate synthase-like"/>
    <property type="match status" value="1"/>
</dbReference>
<evidence type="ECO:0000256" key="1">
    <source>
        <dbReference type="ARBA" id="ARBA00007879"/>
    </source>
</evidence>
<dbReference type="GO" id="GO:0046872">
    <property type="term" value="F:metal ion binding"/>
    <property type="evidence" value="ECO:0007669"/>
    <property type="project" value="UniProtKB-KW"/>
</dbReference>
<dbReference type="EMBL" id="JBEAFC010000003">
    <property type="protein sequence ID" value="KAL1563183.1"/>
    <property type="molecule type" value="Genomic_DNA"/>
</dbReference>
<keyword evidence="5 6" id="KW-0408">Iron</keyword>
<keyword evidence="2 6" id="KW-0479">Metal-binding</keyword>
<evidence type="ECO:0000256" key="2">
    <source>
        <dbReference type="ARBA" id="ARBA00022723"/>
    </source>
</evidence>
<feature type="binding site" evidence="6">
    <location>
        <position position="355"/>
    </location>
    <ligand>
        <name>Fe cation</name>
        <dbReference type="ChEBI" id="CHEBI:24875"/>
        <note>catalytic</note>
    </ligand>
</feature>
<protein>
    <recommendedName>
        <fullName evidence="8">Fe2OG dioxygenase domain-containing protein</fullName>
    </recommendedName>
</protein>
<dbReference type="InterPro" id="IPR005123">
    <property type="entry name" value="Oxoglu/Fe-dep_dioxygenase_dom"/>
</dbReference>
<gene>
    <name evidence="9" type="ORF">AAHA92_05679</name>
</gene>
<comment type="caution">
    <text evidence="9">The sequence shown here is derived from an EMBL/GenBank/DDBJ whole genome shotgun (WGS) entry which is preliminary data.</text>
</comment>
<dbReference type="Proteomes" id="UP001567538">
    <property type="component" value="Unassembled WGS sequence"/>
</dbReference>
<comment type="cofactor">
    <cofactor evidence="6">
        <name>Fe(2+)</name>
        <dbReference type="ChEBI" id="CHEBI:29033"/>
    </cofactor>
    <text evidence="6">Binds 1 Fe(2+) ion per subunit.</text>
</comment>
<dbReference type="Pfam" id="PF13532">
    <property type="entry name" value="2OG-FeII_Oxy_2"/>
    <property type="match status" value="1"/>
</dbReference>
<evidence type="ECO:0000256" key="6">
    <source>
        <dbReference type="PIRSR" id="PIRSR604574-2"/>
    </source>
</evidence>
<proteinExistence type="inferred from homology"/>
<evidence type="ECO:0000256" key="7">
    <source>
        <dbReference type="SAM" id="MobiDB-lite"/>
    </source>
</evidence>
<feature type="region of interest" description="Disordered" evidence="7">
    <location>
        <begin position="130"/>
        <end position="212"/>
    </location>
</feature>
<keyword evidence="3" id="KW-0223">Dioxygenase</keyword>
<evidence type="ECO:0000256" key="5">
    <source>
        <dbReference type="ARBA" id="ARBA00023004"/>
    </source>
</evidence>
<evidence type="ECO:0000256" key="4">
    <source>
        <dbReference type="ARBA" id="ARBA00023002"/>
    </source>
</evidence>
<dbReference type="PANTHER" id="PTHR16557">
    <property type="entry name" value="ALKYLATED DNA REPAIR PROTEIN ALKB-RELATED"/>
    <property type="match status" value="1"/>
</dbReference>
<feature type="binding site" evidence="6">
    <location>
        <position position="413"/>
    </location>
    <ligand>
        <name>Fe cation</name>
        <dbReference type="ChEBI" id="CHEBI:24875"/>
        <note>catalytic</note>
    </ligand>
</feature>
<evidence type="ECO:0000313" key="10">
    <source>
        <dbReference type="Proteomes" id="UP001567538"/>
    </source>
</evidence>
<feature type="binding site" evidence="6">
    <location>
        <position position="353"/>
    </location>
    <ligand>
        <name>Fe cation</name>
        <dbReference type="ChEBI" id="CHEBI:24875"/>
        <note>catalytic</note>
    </ligand>
</feature>
<accession>A0ABD1I6Q7</accession>
<feature type="domain" description="Fe2OG dioxygenase" evidence="8">
    <location>
        <begin position="335"/>
        <end position="440"/>
    </location>
</feature>
<reference evidence="9 10" key="1">
    <citation type="submission" date="2024-06" db="EMBL/GenBank/DDBJ databases">
        <title>A chromosome level genome sequence of Diviner's sage (Salvia divinorum).</title>
        <authorList>
            <person name="Ford S.A."/>
            <person name="Ro D.-K."/>
            <person name="Ness R.W."/>
            <person name="Phillips M.A."/>
        </authorList>
    </citation>
    <scope>NUCLEOTIDE SEQUENCE [LARGE SCALE GENOMIC DNA]</scope>
    <source>
        <strain evidence="9">SAF-2024a</strain>
        <tissue evidence="9">Leaf</tissue>
    </source>
</reference>
<comment type="similarity">
    <text evidence="1">Belongs to the alkB family.</text>
</comment>
<dbReference type="Gene3D" id="2.60.120.590">
    <property type="entry name" value="Alpha-ketoglutarate-dependent dioxygenase AlkB-like"/>
    <property type="match status" value="1"/>
</dbReference>
<dbReference type="GO" id="GO:0051213">
    <property type="term" value="F:dioxygenase activity"/>
    <property type="evidence" value="ECO:0007669"/>
    <property type="project" value="UniProtKB-KW"/>
</dbReference>
<organism evidence="9 10">
    <name type="scientific">Salvia divinorum</name>
    <name type="common">Maria pastora</name>
    <name type="synonym">Diviner's sage</name>
    <dbReference type="NCBI Taxonomy" id="28513"/>
    <lineage>
        <taxon>Eukaryota</taxon>
        <taxon>Viridiplantae</taxon>
        <taxon>Streptophyta</taxon>
        <taxon>Embryophyta</taxon>
        <taxon>Tracheophyta</taxon>
        <taxon>Spermatophyta</taxon>
        <taxon>Magnoliopsida</taxon>
        <taxon>eudicotyledons</taxon>
        <taxon>Gunneridae</taxon>
        <taxon>Pentapetalae</taxon>
        <taxon>asterids</taxon>
        <taxon>lamiids</taxon>
        <taxon>Lamiales</taxon>
        <taxon>Lamiaceae</taxon>
        <taxon>Nepetoideae</taxon>
        <taxon>Mentheae</taxon>
        <taxon>Salviinae</taxon>
        <taxon>Salvia</taxon>
        <taxon>Salvia subgen. Calosphace</taxon>
    </lineage>
</organism>
<dbReference type="InterPro" id="IPR027450">
    <property type="entry name" value="AlkB-like"/>
</dbReference>
<name>A0ABD1I6Q7_SALDI</name>
<keyword evidence="10" id="KW-1185">Reference proteome</keyword>
<feature type="compositionally biased region" description="Basic residues" evidence="7">
    <location>
        <begin position="130"/>
        <end position="144"/>
    </location>
</feature>
<evidence type="ECO:0000313" key="9">
    <source>
        <dbReference type="EMBL" id="KAL1563183.1"/>
    </source>
</evidence>
<dbReference type="PANTHER" id="PTHR16557:SF10">
    <property type="entry name" value="2-OXOGLUTARATE-DEPENDENT DIOXYGENASE FAMILY PROTEIN"/>
    <property type="match status" value="1"/>
</dbReference>
<keyword evidence="4" id="KW-0560">Oxidoreductase</keyword>
<dbReference type="AlphaFoldDB" id="A0ABD1I6Q7"/>
<dbReference type="InterPro" id="IPR037151">
    <property type="entry name" value="AlkB-like_sf"/>
</dbReference>
<dbReference type="InterPro" id="IPR004574">
    <property type="entry name" value="Alkb"/>
</dbReference>
<evidence type="ECO:0000259" key="8">
    <source>
        <dbReference type="PROSITE" id="PS51471"/>
    </source>
</evidence>
<evidence type="ECO:0000256" key="3">
    <source>
        <dbReference type="ARBA" id="ARBA00022964"/>
    </source>
</evidence>
<sequence length="445" mass="49519">MFNELSALRLGRIIHRSARIVAGGNSVTSYIKISEKEQGQQHPMNSSTYEEDFPPLSANKSKPRTRLALGNCSKQKQEMAQNVVPLQREVANLITCSKQNLEELHNIEPHREASTSTSDLYDAGFPTSFGKKKVYPSKNPKVHQTHHEQREAKRRPKPSSSTPIDEPLDICPHQTSEPGSCVNKRSGGALSVMSQPAEENEQNKGIAEGNDSEDLVEESELVLEPGMVLLKHYIPLLEQVKIVNKCRELGCGHGGFYRPGYNDGAKLRLYMMCLGLDWNPQTASYGERRCHDNAAPPLLPDEFNCLVCRAIDDSHSLIERSLKVDNANDVLPKMSPDVCIVNFYTSNGRLGLHQDRDETRESLDKKLPVVSISIGDSAEFLYGKQRDVNKAKSVLLESGDVLIFGGESRHIYHGVKAIVPDTAPPALLERTGLQPGRLNLTFRKY</sequence>
<dbReference type="PROSITE" id="PS51471">
    <property type="entry name" value="FE2OG_OXY"/>
    <property type="match status" value="1"/>
</dbReference>